<dbReference type="Pfam" id="PF03004">
    <property type="entry name" value="Transposase_24"/>
    <property type="match status" value="1"/>
</dbReference>
<evidence type="ECO:0000259" key="1">
    <source>
        <dbReference type="Pfam" id="PF24862"/>
    </source>
</evidence>
<dbReference type="Gene3D" id="1.20.120.1230">
    <property type="match status" value="1"/>
</dbReference>
<reference evidence="2 3" key="1">
    <citation type="submission" date="2020-08" db="EMBL/GenBank/DDBJ databases">
        <title>Plant Genome Project.</title>
        <authorList>
            <person name="Zhang R.-G."/>
        </authorList>
    </citation>
    <scope>NUCLEOTIDE SEQUENCE [LARGE SCALE GENOMIC DNA]</scope>
    <source>
        <tissue evidence="2">Rhizome</tissue>
    </source>
</reference>
<name>A0A8J5G133_ZINOF</name>
<proteinExistence type="predicted"/>
<dbReference type="Pfam" id="PF24862">
    <property type="entry name" value="SUS_EPBD"/>
    <property type="match status" value="1"/>
</dbReference>
<sequence length="522" mass="60225">MGSGLQTSLEHIPRMTNHIPMAPETLVEAFGMLEGQELRDKDLQDEHESHDITSHSQLDTQNGALELDQNEEFTEEMLTSQRQQNRRGRTVMRDVHALDPDDVLVLQFKERGQPYGDIQPVLANFVGTIARNGNLLSLSFLDWRKMPKKCLNDAWRKVTARFDIPDRHRDVIMQMMGAAWRRWRTEIKAKSYDPNTPLDELVSIRPVPQKLTPEVWEALCHYWNTNEIFQEKGRKPTRIEIIKISHRSKKRGDAPVDDEVILVEPLLDEAVRRRLQDKPEGTQPTEVHEDAFRDVFGPEHSGRVRCLGVGALPSQVFPKLCKRTIYTPSYHSNSNMTAEFKKMQEKIKEIEAREVQRRIETEQMIRQIHDQQLQNFAHIMQSMISGAFGGSRGLELLPTQEYVRVNISELTVEELAIPKYLHFKEELADGRIQSLSALGAALRKAEQHLLCIPLDTPYSEFQHRFQDLGLKKGWGDSAQYVYETIHLQLDFLEAPDPTTLETNEAKCMQSKEEMTTPLQFKT</sequence>
<accession>A0A8J5G133</accession>
<evidence type="ECO:0000313" key="3">
    <source>
        <dbReference type="Proteomes" id="UP000734854"/>
    </source>
</evidence>
<keyword evidence="3" id="KW-1185">Reference proteome</keyword>
<comment type="caution">
    <text evidence="2">The sequence shown here is derived from an EMBL/GenBank/DDBJ whole genome shotgun (WGS) entry which is preliminary data.</text>
</comment>
<protein>
    <recommendedName>
        <fullName evidence="1">Sucrose synthase EPBD domain-containing protein</fullName>
    </recommendedName>
</protein>
<gene>
    <name evidence="2" type="ORF">ZIOFF_039370</name>
</gene>
<dbReference type="PANTHER" id="PTHR33144:SF45">
    <property type="entry name" value="TRANSPOSASE TNP1_EN_SPM-LIKE DOMAIN-CONTAINING PROTEIN"/>
    <property type="match status" value="1"/>
</dbReference>
<dbReference type="PANTHER" id="PTHR33144">
    <property type="entry name" value="OS10G0409366 PROTEIN-RELATED"/>
    <property type="match status" value="1"/>
</dbReference>
<dbReference type="EMBL" id="JACMSC010000011">
    <property type="protein sequence ID" value="KAG6499580.1"/>
    <property type="molecule type" value="Genomic_DNA"/>
</dbReference>
<dbReference type="InterPro" id="IPR056736">
    <property type="entry name" value="SUS_EPBD"/>
</dbReference>
<dbReference type="Proteomes" id="UP000734854">
    <property type="component" value="Unassembled WGS sequence"/>
</dbReference>
<dbReference type="AlphaFoldDB" id="A0A8J5G133"/>
<evidence type="ECO:0000313" key="2">
    <source>
        <dbReference type="EMBL" id="KAG6499580.1"/>
    </source>
</evidence>
<feature type="domain" description="Sucrose synthase EPBD" evidence="1">
    <location>
        <begin position="427"/>
        <end position="476"/>
    </location>
</feature>
<organism evidence="2 3">
    <name type="scientific">Zingiber officinale</name>
    <name type="common">Ginger</name>
    <name type="synonym">Amomum zingiber</name>
    <dbReference type="NCBI Taxonomy" id="94328"/>
    <lineage>
        <taxon>Eukaryota</taxon>
        <taxon>Viridiplantae</taxon>
        <taxon>Streptophyta</taxon>
        <taxon>Embryophyta</taxon>
        <taxon>Tracheophyta</taxon>
        <taxon>Spermatophyta</taxon>
        <taxon>Magnoliopsida</taxon>
        <taxon>Liliopsida</taxon>
        <taxon>Zingiberales</taxon>
        <taxon>Zingiberaceae</taxon>
        <taxon>Zingiber</taxon>
    </lineage>
</organism>
<dbReference type="InterPro" id="IPR004252">
    <property type="entry name" value="Probable_transposase_24"/>
</dbReference>